<dbReference type="EMBL" id="NEVM01000005">
    <property type="protein sequence ID" value="OZI30167.1"/>
    <property type="molecule type" value="Genomic_DNA"/>
</dbReference>
<protein>
    <submittedName>
        <fullName evidence="2">Uncharacterized protein</fullName>
    </submittedName>
</protein>
<reference evidence="3" key="1">
    <citation type="submission" date="2017-05" db="EMBL/GenBank/DDBJ databases">
        <title>Complete and WGS of Bordetella genogroups.</title>
        <authorList>
            <person name="Spilker T."/>
            <person name="Lipuma J."/>
        </authorList>
    </citation>
    <scope>NUCLEOTIDE SEQUENCE [LARGE SCALE GENOMIC DNA]</scope>
    <source>
        <strain evidence="3">AU16122</strain>
    </source>
</reference>
<dbReference type="AlphaFoldDB" id="A0A261RZJ3"/>
<gene>
    <name evidence="2" type="ORF">CAL29_19090</name>
</gene>
<comment type="caution">
    <text evidence="2">The sequence shown here is derived from an EMBL/GenBank/DDBJ whole genome shotgun (WGS) entry which is preliminary data.</text>
</comment>
<keyword evidence="3" id="KW-1185">Reference proteome</keyword>
<feature type="compositionally biased region" description="Low complexity" evidence="1">
    <location>
        <begin position="1"/>
        <end position="15"/>
    </location>
</feature>
<sequence>MSSVCVSSTRCRSSMNRPSALAPRQSGRS</sequence>
<feature type="region of interest" description="Disordered" evidence="1">
    <location>
        <begin position="1"/>
        <end position="29"/>
    </location>
</feature>
<evidence type="ECO:0000313" key="3">
    <source>
        <dbReference type="Proteomes" id="UP000216020"/>
    </source>
</evidence>
<proteinExistence type="predicted"/>
<organism evidence="2 3">
    <name type="scientific">Bordetella genomosp. 10</name>
    <dbReference type="NCBI Taxonomy" id="1416804"/>
    <lineage>
        <taxon>Bacteria</taxon>
        <taxon>Pseudomonadati</taxon>
        <taxon>Pseudomonadota</taxon>
        <taxon>Betaproteobacteria</taxon>
        <taxon>Burkholderiales</taxon>
        <taxon>Alcaligenaceae</taxon>
        <taxon>Bordetella</taxon>
    </lineage>
</organism>
<dbReference type="Proteomes" id="UP000216020">
    <property type="component" value="Unassembled WGS sequence"/>
</dbReference>
<evidence type="ECO:0000256" key="1">
    <source>
        <dbReference type="SAM" id="MobiDB-lite"/>
    </source>
</evidence>
<name>A0A261RZJ3_9BORD</name>
<accession>A0A261RZJ3</accession>
<evidence type="ECO:0000313" key="2">
    <source>
        <dbReference type="EMBL" id="OZI30167.1"/>
    </source>
</evidence>